<dbReference type="PROSITE" id="PS50077">
    <property type="entry name" value="HEAT_REPEAT"/>
    <property type="match status" value="1"/>
</dbReference>
<reference evidence="14" key="2">
    <citation type="journal article" date="2019" name="IMA Fungus">
        <title>Genome sequencing and comparison of five Tilletia species to identify candidate genes for the detection of regulated species infecting wheat.</title>
        <authorList>
            <person name="Nguyen H.D.T."/>
            <person name="Sultana T."/>
            <person name="Kesanakurti P."/>
            <person name="Hambleton S."/>
        </authorList>
    </citation>
    <scope>NUCLEOTIDE SEQUENCE</scope>
    <source>
        <strain evidence="14">DAOMC 236426</strain>
    </source>
</reference>
<dbReference type="PANTHER" id="PTHR11139">
    <property type="entry name" value="ATAXIA TELANGIECTASIA MUTATED ATM -RELATED"/>
    <property type="match status" value="1"/>
</dbReference>
<feature type="domain" description="PI3K/PI4K catalytic" evidence="11">
    <location>
        <begin position="1974"/>
        <end position="2287"/>
    </location>
</feature>
<keyword evidence="7" id="KW-0067">ATP-binding</keyword>
<keyword evidence="6" id="KW-0418">Kinase</keyword>
<dbReference type="InterPro" id="IPR026683">
    <property type="entry name" value="TOR_cat"/>
</dbReference>
<evidence type="ECO:0000259" key="12">
    <source>
        <dbReference type="PROSITE" id="PS51189"/>
    </source>
</evidence>
<evidence type="ECO:0000256" key="8">
    <source>
        <dbReference type="ARBA" id="ARBA00047899"/>
    </source>
</evidence>
<evidence type="ECO:0000256" key="4">
    <source>
        <dbReference type="ARBA" id="ARBA00022737"/>
    </source>
</evidence>
<dbReference type="SMART" id="SM01343">
    <property type="entry name" value="FATC"/>
    <property type="match status" value="1"/>
</dbReference>
<dbReference type="InterPro" id="IPR011989">
    <property type="entry name" value="ARM-like"/>
</dbReference>
<dbReference type="PANTHER" id="PTHR11139:SF9">
    <property type="entry name" value="SERINE_THREONINE-PROTEIN KINASE MTOR"/>
    <property type="match status" value="1"/>
</dbReference>
<evidence type="ECO:0000256" key="5">
    <source>
        <dbReference type="ARBA" id="ARBA00022741"/>
    </source>
</evidence>
<dbReference type="InterPro" id="IPR036738">
    <property type="entry name" value="FRB_sf"/>
</dbReference>
<dbReference type="InterPro" id="IPR036940">
    <property type="entry name" value="PI3/4_kinase_cat_sf"/>
</dbReference>
<keyword evidence="15" id="KW-1185">Reference proteome</keyword>
<keyword evidence="5" id="KW-0547">Nucleotide-binding</keyword>
<evidence type="ECO:0000256" key="7">
    <source>
        <dbReference type="ARBA" id="ARBA00022840"/>
    </source>
</evidence>
<dbReference type="CDD" id="cd05169">
    <property type="entry name" value="PIKKc_TOR"/>
    <property type="match status" value="1"/>
</dbReference>
<comment type="caution">
    <text evidence="14">The sequence shown here is derived from an EMBL/GenBank/DDBJ whole genome shotgun (WGS) entry which is preliminary data.</text>
</comment>
<dbReference type="SMART" id="SM01345">
    <property type="entry name" value="Rapamycin_bind"/>
    <property type="match status" value="1"/>
</dbReference>
<dbReference type="Pfam" id="PF11865">
    <property type="entry name" value="mTOR_dom"/>
    <property type="match status" value="1"/>
</dbReference>
<comment type="similarity">
    <text evidence="1">Belongs to the PI3/PI4-kinase family.</text>
</comment>
<dbReference type="InterPro" id="IPR021133">
    <property type="entry name" value="HEAT_type_2"/>
</dbReference>
<dbReference type="PROSITE" id="PS51190">
    <property type="entry name" value="FATC"/>
    <property type="match status" value="1"/>
</dbReference>
<dbReference type="Gene3D" id="3.30.1010.10">
    <property type="entry name" value="Phosphatidylinositol 3-kinase Catalytic Subunit, Chain A, domain 4"/>
    <property type="match status" value="1"/>
</dbReference>
<proteinExistence type="inferred from homology"/>
<dbReference type="GO" id="GO:0005524">
    <property type="term" value="F:ATP binding"/>
    <property type="evidence" value="ECO:0007669"/>
    <property type="project" value="UniProtKB-KW"/>
</dbReference>
<feature type="domain" description="FAT" evidence="12">
    <location>
        <begin position="1252"/>
        <end position="1803"/>
    </location>
</feature>
<reference evidence="14" key="1">
    <citation type="submission" date="2016-04" db="EMBL/GenBank/DDBJ databases">
        <authorList>
            <person name="Nguyen H.D."/>
            <person name="Samba Siva P."/>
            <person name="Cullis J."/>
            <person name="Levesque C.A."/>
            <person name="Hambleton S."/>
        </authorList>
    </citation>
    <scope>NUCLEOTIDE SEQUENCE</scope>
    <source>
        <strain evidence="14">DAOMC 236426</strain>
    </source>
</reference>
<sequence>MAANESLPHTEVLSRIFSKLKSEQPSIRRSASLELRKYVKQVPAEFRLDPLSAFNNDLTMRTVGMSHAAGVTEKLGGIAAIEQLVHVDMGSGDESKRYLYRLYQLLRHNLPSNSAEVMTQASKALGMIVQIAGPTFTDQFMEMETHRALDLLSARDEFGRYAAVCIIRELASSVPNLLYPFVPRILDHRIWSALRDTKLQIREAAARALGACLKILSGRSKTLDSYVPGSVWKEAYEGLIVQKTAFLPAPEAIHGNLLAVQQLCFHSRAFMEDHLDEACDAIIPLHRSRDLQIRRTVVSDLIPGLARCDPILFKERLHGVITALIDQMRKDKGDRETWEQSFKAIGLLASIMRGGIEPYARIIVSSLKEGFLMRGKKNAPFEAYMFGCISNLAIALGERLIYSAELLRLMLTCPISAELVDALEKMVDSDGSLKPRVQDRLLDHIALVLIKKPEGSAVSPPRSRRGSRDSASPEIVEDTGAIVIALNTLGSFDFNGHMLSNFVRSCTLPHLKHENVEVRKAAAVSCAKWFSQDPISCSDSIHAIEVVNDVLDQLVAVAIADPDPILRCTVLQHLTGFDHHLAQDEHVRSIFIALNDEVFDVRRVAASMIGRLAQEMPSVVMPQLRKALIRLLTELDYAVLNRRKREATKLLTELLRSSQHLLKWYVLPILHVLLPKARDEDARVAARAIECLGELAKIGGDDLSKSVKDIIALVVDELNANTTAGSTSKRDAALRTLGLVVSNCGYEENPYLQHRALLGNLIKILRTEQAPEIRRESIRVMGVLGALDPFRYKLLDRSSDDSTREGAKDGSVDLFELAMMAGPTSDEYCQNVAVEELLKVLRDSALTAHHYLAIEGLTYMFQTQGLKCANFLPQVIPAFLHVIQTCPAAHAESYYPKLAQLVGFIKQHIRNYLPQVFALIKDKWTATPNAQGPIVDLIQALAKSLQGEFKAYLPQVLPDMIQTLEADVASRREAAMRKILDTFAVLGANLEDYLQLVLPAIAQVLEHPDAAIKLRIAAAQTLGTLARRLNICDHASQVIQPLLRSLGSGPPELQSSILDTLTVIGAQLGDTFKIFVPIINKVIAHQDVRHERYERLSTRALQGIRITPDLAGPDPAIAAKVSEAPVADLPQLQVNERVLKQAWDTSNVSTAEDWREWLRRIAVEFLRESPSHGLRACRTLAENHQPVALALFNAAFTSCFKLLEDSCQANVLKAIETALHAPDTPDQVVATLLNLAEHAEHDSKGMAIDAKVLGDCALKYGLYAKAIHYKETEYFQQPSSKILESLIDINTKLQNIDAAQGALQLAEDDYQVKDHQEWFEKLHRWEDALHAYDEKLRIKPDSWTSNFGRMRCLHALGEWEQLSNLVHDRWTNPGVREDQLNKMAPLAAAAAWSLGHWDRMDDYIGAMRSDSSERSFYRALGYVHRAQADQAQKQIDRARDHLDMELSSAFNESYGRAYSLIVRTQMLSELEEALAYKTTFRDQRDRQASIRSMWMKRLEMCQPEVDVWQRILSVRSIVLTPEEDVDSWIKFANLCRISGRMVLAQKTINSLLGVDQTGQSYVDEHAPPPVIYAHLKFSWAHGFKEESLLYLREFTKNLAIDLGLGPREDGTTGSDDWNPPVIQQKDARLLARCFFKQAQWQVERNKAWVTDRDCDVIGSYWRATQLDQTWYKPWHAWALANFEIITYQEQHGGAKQLMEASIVPAIEGFFRSIALAEGSALQDILRLLTLWFKFGDQVNVDEVVREGLRTISIDTWLGVIPQIVARFDNPSERVRGLIHVLMCELGKVHPQALVYALGVASKSPLPLRAKVADDIMQEIRKHSSDLVEQTEVVTRELIRVAILWHEMWAEALGETEKLEADAVLALLHPLQELLEHGAETLTEVSFTQAFGRALCDAWSCAIRYQRYGQIADLDQARDLYHAVRCKIQKQLPLITGPRLELQECSPRLLEAFSLDLAVPGTYDVGKPLITIRQFEPTVRVLTSKQRPRQMKLRGSDGRTYQYLLKGHEDTRQDERVMQLFGLVNTLLSNDTECHKRRLDIRRYAIIPLSPNAGMIHWVEDTDTMHVLIKEYREQEKILLNIEHRLMLQMAPDYEHLTLLQKVEVFQYALDNTKGQDLYRTLWLKSRNSEVWLERRTTYTRSIGTASMTGYILGLGDRHPSNLLFHRITGQIVNIDFGDCFEFATMRPMYPERVPFRLTRMLINAMEVGGLKGTFKITSEHVMRVLRKNKESVLAVLEAFVLDPLITWKMLAPETRPEGDETSKYVTAAAGERHARQDGGRRVDRVAEIMNRLQSKLEGRDFDPAQELAVPEQVEKLVAEATSVFNLAPSFLGWCSFW</sequence>
<dbReference type="InterPro" id="IPR016024">
    <property type="entry name" value="ARM-type_fold"/>
</dbReference>
<dbReference type="GO" id="GO:0004674">
    <property type="term" value="F:protein serine/threonine kinase activity"/>
    <property type="evidence" value="ECO:0007669"/>
    <property type="project" value="UniProtKB-EC"/>
</dbReference>
<evidence type="ECO:0000256" key="2">
    <source>
        <dbReference type="ARBA" id="ARBA00012513"/>
    </source>
</evidence>
<dbReference type="EC" id="2.7.11.1" evidence="2"/>
<feature type="domain" description="FATC" evidence="13">
    <location>
        <begin position="2305"/>
        <end position="2337"/>
    </location>
</feature>
<dbReference type="InterPro" id="IPR011990">
    <property type="entry name" value="TPR-like_helical_dom_sf"/>
</dbReference>
<dbReference type="FunFam" id="1.10.1070.11:FF:000029">
    <property type="entry name" value="Serine/threonine-protein kinase TOR"/>
    <property type="match status" value="1"/>
</dbReference>
<dbReference type="Pfam" id="PF08771">
    <property type="entry name" value="FRB_dom"/>
    <property type="match status" value="1"/>
</dbReference>
<dbReference type="SMART" id="SM01346">
    <property type="entry name" value="DUF3385"/>
    <property type="match status" value="1"/>
</dbReference>
<evidence type="ECO:0000313" key="15">
    <source>
        <dbReference type="Proteomes" id="UP000077684"/>
    </source>
</evidence>
<gene>
    <name evidence="14" type="ORF">A4X06_0g58</name>
</gene>
<protein>
    <recommendedName>
        <fullName evidence="2">non-specific serine/threonine protein kinase</fullName>
        <ecNumber evidence="2">2.7.11.1</ecNumber>
    </recommendedName>
</protein>
<comment type="catalytic activity">
    <reaction evidence="8">
        <text>L-threonyl-[protein] + ATP = O-phospho-L-threonyl-[protein] + ADP + H(+)</text>
        <dbReference type="Rhea" id="RHEA:46608"/>
        <dbReference type="Rhea" id="RHEA-COMP:11060"/>
        <dbReference type="Rhea" id="RHEA-COMP:11605"/>
        <dbReference type="ChEBI" id="CHEBI:15378"/>
        <dbReference type="ChEBI" id="CHEBI:30013"/>
        <dbReference type="ChEBI" id="CHEBI:30616"/>
        <dbReference type="ChEBI" id="CHEBI:61977"/>
        <dbReference type="ChEBI" id="CHEBI:456216"/>
        <dbReference type="EC" id="2.7.11.1"/>
    </reaction>
</comment>
<dbReference type="InterPro" id="IPR000403">
    <property type="entry name" value="PI3/4_kinase_cat_dom"/>
</dbReference>
<dbReference type="InterPro" id="IPR014009">
    <property type="entry name" value="PIK_FAT"/>
</dbReference>
<dbReference type="PROSITE" id="PS51189">
    <property type="entry name" value="FAT"/>
    <property type="match status" value="1"/>
</dbReference>
<dbReference type="GO" id="GO:0038202">
    <property type="term" value="P:TORC1 signaling"/>
    <property type="evidence" value="ECO:0007669"/>
    <property type="project" value="TreeGrafter"/>
</dbReference>
<dbReference type="GO" id="GO:0031932">
    <property type="term" value="C:TORC2 complex"/>
    <property type="evidence" value="ECO:0007669"/>
    <property type="project" value="TreeGrafter"/>
</dbReference>
<organism evidence="14 15">
    <name type="scientific">Tilletia controversa</name>
    <name type="common">dwarf bunt fungus</name>
    <dbReference type="NCBI Taxonomy" id="13291"/>
    <lineage>
        <taxon>Eukaryota</taxon>
        <taxon>Fungi</taxon>
        <taxon>Dikarya</taxon>
        <taxon>Basidiomycota</taxon>
        <taxon>Ustilaginomycotina</taxon>
        <taxon>Exobasidiomycetes</taxon>
        <taxon>Tilletiales</taxon>
        <taxon>Tilletiaceae</taxon>
        <taxon>Tilletia</taxon>
    </lineage>
</organism>
<dbReference type="Gene3D" id="1.10.1070.11">
    <property type="entry name" value="Phosphatidylinositol 3-/4-kinase, catalytic domain"/>
    <property type="match status" value="1"/>
</dbReference>
<feature type="repeat" description="HEAT" evidence="10">
    <location>
        <begin position="997"/>
        <end position="1037"/>
    </location>
</feature>
<dbReference type="FunFam" id="3.30.1010.10:FF:000006">
    <property type="entry name" value="Serine/threonine-protein kinase TOR"/>
    <property type="match status" value="1"/>
</dbReference>
<evidence type="ECO:0000259" key="13">
    <source>
        <dbReference type="PROSITE" id="PS51190"/>
    </source>
</evidence>
<dbReference type="InterPro" id="IPR003152">
    <property type="entry name" value="FATC_dom"/>
</dbReference>
<dbReference type="InterPro" id="IPR009076">
    <property type="entry name" value="FRB_dom"/>
</dbReference>
<dbReference type="EMBL" id="LWDE02000003">
    <property type="protein sequence ID" value="KAE8256147.1"/>
    <property type="molecule type" value="Genomic_DNA"/>
</dbReference>
<dbReference type="SUPFAM" id="SSF48371">
    <property type="entry name" value="ARM repeat"/>
    <property type="match status" value="1"/>
</dbReference>
<dbReference type="SMART" id="SM00146">
    <property type="entry name" value="PI3Kc"/>
    <property type="match status" value="1"/>
</dbReference>
<evidence type="ECO:0000313" key="14">
    <source>
        <dbReference type="EMBL" id="KAE8256147.1"/>
    </source>
</evidence>
<dbReference type="InterPro" id="IPR024585">
    <property type="entry name" value="mTOR_dom"/>
</dbReference>
<dbReference type="GO" id="GO:0016242">
    <property type="term" value="P:negative regulation of macroautophagy"/>
    <property type="evidence" value="ECO:0007669"/>
    <property type="project" value="TreeGrafter"/>
</dbReference>
<name>A0A8X7T0I9_9BASI</name>
<dbReference type="InterPro" id="IPR057564">
    <property type="entry name" value="HEAT_ATR"/>
</dbReference>
<dbReference type="GO" id="GO:0044877">
    <property type="term" value="F:protein-containing complex binding"/>
    <property type="evidence" value="ECO:0007669"/>
    <property type="project" value="InterPro"/>
</dbReference>
<dbReference type="GO" id="GO:0080090">
    <property type="term" value="P:regulation of primary metabolic process"/>
    <property type="evidence" value="ECO:0007669"/>
    <property type="project" value="UniProtKB-ARBA"/>
</dbReference>
<dbReference type="SUPFAM" id="SSF56112">
    <property type="entry name" value="Protein kinase-like (PK-like)"/>
    <property type="match status" value="1"/>
</dbReference>
<dbReference type="Proteomes" id="UP000077684">
    <property type="component" value="Unassembled WGS sequence"/>
</dbReference>
<dbReference type="GO" id="GO:0005634">
    <property type="term" value="C:nucleus"/>
    <property type="evidence" value="ECO:0007669"/>
    <property type="project" value="TreeGrafter"/>
</dbReference>
<dbReference type="SUPFAM" id="SSF47212">
    <property type="entry name" value="FKBP12-rapamycin-binding domain of FKBP-rapamycin-associated protein (FRAP)"/>
    <property type="match status" value="1"/>
</dbReference>
<comment type="catalytic activity">
    <reaction evidence="9">
        <text>L-seryl-[protein] + ATP = O-phospho-L-seryl-[protein] + ADP + H(+)</text>
        <dbReference type="Rhea" id="RHEA:17989"/>
        <dbReference type="Rhea" id="RHEA-COMP:9863"/>
        <dbReference type="Rhea" id="RHEA-COMP:11604"/>
        <dbReference type="ChEBI" id="CHEBI:15378"/>
        <dbReference type="ChEBI" id="CHEBI:29999"/>
        <dbReference type="ChEBI" id="CHEBI:30616"/>
        <dbReference type="ChEBI" id="CHEBI:83421"/>
        <dbReference type="ChEBI" id="CHEBI:456216"/>
        <dbReference type="EC" id="2.7.11.1"/>
    </reaction>
</comment>
<dbReference type="Pfam" id="PF00454">
    <property type="entry name" value="PI3_PI4_kinase"/>
    <property type="match status" value="1"/>
</dbReference>
<dbReference type="InterPro" id="IPR011009">
    <property type="entry name" value="Kinase-like_dom_sf"/>
</dbReference>
<keyword evidence="4" id="KW-0677">Repeat</keyword>
<evidence type="ECO:0000256" key="1">
    <source>
        <dbReference type="ARBA" id="ARBA00011031"/>
    </source>
</evidence>
<dbReference type="Pfam" id="PF02259">
    <property type="entry name" value="FAT"/>
    <property type="match status" value="1"/>
</dbReference>
<dbReference type="Gene3D" id="1.25.40.10">
    <property type="entry name" value="Tetratricopeptide repeat domain"/>
    <property type="match status" value="1"/>
</dbReference>
<accession>A0A8X7T0I9</accession>
<evidence type="ECO:0000256" key="3">
    <source>
        <dbReference type="ARBA" id="ARBA00022679"/>
    </source>
</evidence>
<dbReference type="Pfam" id="PF23593">
    <property type="entry name" value="HEAT_ATR"/>
    <property type="match status" value="1"/>
</dbReference>
<dbReference type="PROSITE" id="PS50290">
    <property type="entry name" value="PI3_4_KINASE_3"/>
    <property type="match status" value="1"/>
</dbReference>
<evidence type="ECO:0000256" key="6">
    <source>
        <dbReference type="ARBA" id="ARBA00022777"/>
    </source>
</evidence>
<dbReference type="GO" id="GO:0005737">
    <property type="term" value="C:cytoplasm"/>
    <property type="evidence" value="ECO:0007669"/>
    <property type="project" value="TreeGrafter"/>
</dbReference>
<dbReference type="Pfam" id="PF02260">
    <property type="entry name" value="FATC"/>
    <property type="match status" value="1"/>
</dbReference>
<evidence type="ECO:0000256" key="9">
    <source>
        <dbReference type="ARBA" id="ARBA00048679"/>
    </source>
</evidence>
<dbReference type="Gene3D" id="1.25.10.10">
    <property type="entry name" value="Leucine-rich Repeat Variant"/>
    <property type="match status" value="2"/>
</dbReference>
<evidence type="ECO:0000259" key="11">
    <source>
        <dbReference type="PROSITE" id="PS50290"/>
    </source>
</evidence>
<dbReference type="InterPro" id="IPR050517">
    <property type="entry name" value="DDR_Repair_Kinase"/>
</dbReference>
<evidence type="ECO:0000256" key="10">
    <source>
        <dbReference type="PROSITE-ProRule" id="PRU00103"/>
    </source>
</evidence>
<dbReference type="Gene3D" id="1.20.120.150">
    <property type="entry name" value="FKBP12-rapamycin binding domain"/>
    <property type="match status" value="1"/>
</dbReference>
<dbReference type="GO" id="GO:0031931">
    <property type="term" value="C:TORC1 complex"/>
    <property type="evidence" value="ECO:0007669"/>
    <property type="project" value="TreeGrafter"/>
</dbReference>
<dbReference type="InterPro" id="IPR003151">
    <property type="entry name" value="PIK-rel_kinase_FAT"/>
</dbReference>
<keyword evidence="3" id="KW-0808">Transferase</keyword>